<dbReference type="Gene3D" id="3.30.1360.70">
    <property type="entry name" value="Arginyl tRNA synthetase N-terminal domain"/>
    <property type="match status" value="1"/>
</dbReference>
<dbReference type="Pfam" id="PF05746">
    <property type="entry name" value="DALR_1"/>
    <property type="match status" value="1"/>
</dbReference>
<comment type="similarity">
    <text evidence="2 10 11">Belongs to the class-I aminoacyl-tRNA synthetase family.</text>
</comment>
<evidence type="ECO:0000259" key="13">
    <source>
        <dbReference type="SMART" id="SM01016"/>
    </source>
</evidence>
<keyword evidence="8 10" id="KW-0030">Aminoacyl-tRNA synthetase</keyword>
<comment type="subcellular location">
    <subcellularLocation>
        <location evidence="1 10">Cytoplasm</location>
    </subcellularLocation>
</comment>
<evidence type="ECO:0000256" key="1">
    <source>
        <dbReference type="ARBA" id="ARBA00004496"/>
    </source>
</evidence>
<sequence length="584" mass="63991">MKATVETLLAAALDQLIADGLVPDDLNPRIQVEPTRDPAHGDWASNLALMLAKPAKRAPRDIAQALVDALPSDPQITGVEIAGPGFINFRLAQAAAFTPVREAIEQGANYGRGASQSESIQVEFVSANPTGPLHVGHGRGAAYGAALSNVLSFAGYPVQREYYVNDAGRQMHILAASVFMRYQQIQGADLPFPANGYQGDYIQTIAADLAGEVGDQYQQSAGAVLEQLPADAPEGDKELYIDAVIARGKSLLGEDGWDRFRRAALDGILAGIRDDLADFRVTFDEWFSEKSLMDNGDVDAAMNDLSAAGHTFDKDGALWFRSTAFGDDKDRVLKRDNGETTYFASDVAYIRNKMNRGFDRVIYVWGADHHGYIPRIKAATEALGFDPARIEVQLVQFVSLFRNGEKAQMSTRSGEFITLEDLRCEVSNDAARIFYASRKVDVPMDFDLDLATRQSKDNPVYYIQYAHARVHALTRKLIEDGGVLDTAAGIAQLALLTQDDEKDLAKMLEKFPNMIQRAANDRAPHVLVHYLHELAASFHGYYNATRVLEGDNALKQARLALCHATRQVIANGLELLGASAPERM</sequence>
<keyword evidence="6 10" id="KW-0067">ATP-binding</keyword>
<feature type="short sequence motif" description="'HIGH' region" evidence="10">
    <location>
        <begin position="127"/>
        <end position="137"/>
    </location>
</feature>
<gene>
    <name evidence="10" type="primary">argS</name>
    <name evidence="14" type="ORF">GH975_01570</name>
</gene>
<dbReference type="HAMAP" id="MF_00123">
    <property type="entry name" value="Arg_tRNA_synth"/>
    <property type="match status" value="1"/>
</dbReference>
<dbReference type="RefSeq" id="WP_153712824.1">
    <property type="nucleotide sequence ID" value="NZ_CP045871.1"/>
</dbReference>
<evidence type="ECO:0000256" key="11">
    <source>
        <dbReference type="RuleBase" id="RU363038"/>
    </source>
</evidence>
<dbReference type="Pfam" id="PF00750">
    <property type="entry name" value="tRNA-synt_1d"/>
    <property type="match status" value="2"/>
</dbReference>
<dbReference type="KEGG" id="llp:GH975_01570"/>
<dbReference type="InterPro" id="IPR036695">
    <property type="entry name" value="Arg-tRNA-synth_N_sf"/>
</dbReference>
<evidence type="ECO:0000256" key="4">
    <source>
        <dbReference type="ARBA" id="ARBA00022598"/>
    </source>
</evidence>
<protein>
    <recommendedName>
        <fullName evidence="10">Arginine--tRNA ligase</fullName>
        <ecNumber evidence="10">6.1.1.19</ecNumber>
    </recommendedName>
    <alternativeName>
        <fullName evidence="10">Arginyl-tRNA synthetase</fullName>
        <shortName evidence="10">ArgRS</shortName>
    </alternativeName>
</protein>
<dbReference type="PANTHER" id="PTHR11956">
    <property type="entry name" value="ARGINYL-TRNA SYNTHETASE"/>
    <property type="match status" value="1"/>
</dbReference>
<dbReference type="PANTHER" id="PTHR11956:SF5">
    <property type="entry name" value="ARGININE--TRNA LIGASE, CYTOPLASMIC"/>
    <property type="match status" value="1"/>
</dbReference>
<dbReference type="GO" id="GO:0006420">
    <property type="term" value="P:arginyl-tRNA aminoacylation"/>
    <property type="evidence" value="ECO:0007669"/>
    <property type="project" value="UniProtKB-UniRule"/>
</dbReference>
<dbReference type="FunFam" id="1.10.730.10:FF:000008">
    <property type="entry name" value="Arginine--tRNA ligase"/>
    <property type="match status" value="1"/>
</dbReference>
<dbReference type="FunFam" id="3.30.1360.70:FF:000003">
    <property type="entry name" value="Arginine--tRNA ligase"/>
    <property type="match status" value="1"/>
</dbReference>
<dbReference type="EMBL" id="CP045871">
    <property type="protein sequence ID" value="QGG79320.1"/>
    <property type="molecule type" value="Genomic_DNA"/>
</dbReference>
<dbReference type="Gene3D" id="3.40.50.620">
    <property type="entry name" value="HUPs"/>
    <property type="match status" value="1"/>
</dbReference>
<dbReference type="SUPFAM" id="SSF47323">
    <property type="entry name" value="Anticodon-binding domain of a subclass of class I aminoacyl-tRNA synthetases"/>
    <property type="match status" value="1"/>
</dbReference>
<keyword evidence="3 10" id="KW-0963">Cytoplasm</keyword>
<evidence type="ECO:0000256" key="2">
    <source>
        <dbReference type="ARBA" id="ARBA00005594"/>
    </source>
</evidence>
<dbReference type="PRINTS" id="PR01038">
    <property type="entry name" value="TRNASYNTHARG"/>
</dbReference>
<feature type="domain" description="Arginyl tRNA synthetase N-terminal" evidence="13">
    <location>
        <begin position="3"/>
        <end position="91"/>
    </location>
</feature>
<dbReference type="InterPro" id="IPR035684">
    <property type="entry name" value="ArgRS_core"/>
</dbReference>
<evidence type="ECO:0000313" key="15">
    <source>
        <dbReference type="Proteomes" id="UP000388235"/>
    </source>
</evidence>
<dbReference type="Proteomes" id="UP000388235">
    <property type="component" value="Chromosome"/>
</dbReference>
<dbReference type="GO" id="GO:0005737">
    <property type="term" value="C:cytoplasm"/>
    <property type="evidence" value="ECO:0007669"/>
    <property type="project" value="UniProtKB-SubCell"/>
</dbReference>
<evidence type="ECO:0000256" key="5">
    <source>
        <dbReference type="ARBA" id="ARBA00022741"/>
    </source>
</evidence>
<evidence type="ECO:0000256" key="10">
    <source>
        <dbReference type="HAMAP-Rule" id="MF_00123"/>
    </source>
</evidence>
<dbReference type="InterPro" id="IPR001278">
    <property type="entry name" value="Arg-tRNA-ligase"/>
</dbReference>
<evidence type="ECO:0000256" key="9">
    <source>
        <dbReference type="ARBA" id="ARBA00049339"/>
    </source>
</evidence>
<dbReference type="InterPro" id="IPR001412">
    <property type="entry name" value="aa-tRNA-synth_I_CS"/>
</dbReference>
<reference evidence="14 15" key="1">
    <citation type="submission" date="2019-11" db="EMBL/GenBank/DDBJ databases">
        <authorList>
            <person name="Khan S.A."/>
            <person name="Jeon C.O."/>
            <person name="Chun B.H."/>
        </authorList>
    </citation>
    <scope>NUCLEOTIDE SEQUENCE [LARGE SCALE GENOMIC DNA]</scope>
    <source>
        <strain evidence="14 15">IMCC 1097</strain>
    </source>
</reference>
<dbReference type="CDD" id="cd00671">
    <property type="entry name" value="ArgRS_core"/>
    <property type="match status" value="1"/>
</dbReference>
<dbReference type="OrthoDB" id="9803211at2"/>
<name>A0A5Q2QBW7_9GAMM</name>
<dbReference type="SUPFAM" id="SSF52374">
    <property type="entry name" value="Nucleotidylyl transferase"/>
    <property type="match status" value="1"/>
</dbReference>
<dbReference type="InterPro" id="IPR014729">
    <property type="entry name" value="Rossmann-like_a/b/a_fold"/>
</dbReference>
<evidence type="ECO:0000256" key="7">
    <source>
        <dbReference type="ARBA" id="ARBA00022917"/>
    </source>
</evidence>
<keyword evidence="15" id="KW-1185">Reference proteome</keyword>
<dbReference type="GO" id="GO:0005524">
    <property type="term" value="F:ATP binding"/>
    <property type="evidence" value="ECO:0007669"/>
    <property type="project" value="UniProtKB-UniRule"/>
</dbReference>
<evidence type="ECO:0000259" key="12">
    <source>
        <dbReference type="SMART" id="SM00836"/>
    </source>
</evidence>
<dbReference type="InterPro" id="IPR009080">
    <property type="entry name" value="tRNAsynth_Ia_anticodon-bd"/>
</dbReference>
<dbReference type="InterPro" id="IPR005148">
    <property type="entry name" value="Arg-tRNA-synth_N"/>
</dbReference>
<evidence type="ECO:0000256" key="3">
    <source>
        <dbReference type="ARBA" id="ARBA00022490"/>
    </source>
</evidence>
<dbReference type="CDD" id="cd07956">
    <property type="entry name" value="Anticodon_Ia_Arg"/>
    <property type="match status" value="1"/>
</dbReference>
<proteinExistence type="inferred from homology"/>
<dbReference type="NCBIfam" id="TIGR00456">
    <property type="entry name" value="argS"/>
    <property type="match status" value="1"/>
</dbReference>
<dbReference type="Pfam" id="PF03485">
    <property type="entry name" value="Arg_tRNA_synt_N"/>
    <property type="match status" value="1"/>
</dbReference>
<evidence type="ECO:0000256" key="6">
    <source>
        <dbReference type="ARBA" id="ARBA00022840"/>
    </source>
</evidence>
<feature type="domain" description="DALR anticodon binding" evidence="12">
    <location>
        <begin position="463"/>
        <end position="584"/>
    </location>
</feature>
<keyword evidence="4 10" id="KW-0436">Ligase</keyword>
<keyword evidence="7 10" id="KW-0648">Protein biosynthesis</keyword>
<dbReference type="PROSITE" id="PS00178">
    <property type="entry name" value="AA_TRNA_LIGASE_I"/>
    <property type="match status" value="1"/>
</dbReference>
<dbReference type="InterPro" id="IPR008909">
    <property type="entry name" value="DALR_anticod-bd"/>
</dbReference>
<dbReference type="SUPFAM" id="SSF55190">
    <property type="entry name" value="Arginyl-tRNA synthetase (ArgRS), N-terminal 'additional' domain"/>
    <property type="match status" value="1"/>
</dbReference>
<dbReference type="EC" id="6.1.1.19" evidence="10"/>
<dbReference type="GO" id="GO:0004814">
    <property type="term" value="F:arginine-tRNA ligase activity"/>
    <property type="evidence" value="ECO:0007669"/>
    <property type="project" value="UniProtKB-UniRule"/>
</dbReference>
<keyword evidence="5 10" id="KW-0547">Nucleotide-binding</keyword>
<accession>A0A5Q2QBW7</accession>
<evidence type="ECO:0000256" key="8">
    <source>
        <dbReference type="ARBA" id="ARBA00023146"/>
    </source>
</evidence>
<dbReference type="AlphaFoldDB" id="A0A5Q2QBW7"/>
<comment type="catalytic activity">
    <reaction evidence="9 10">
        <text>tRNA(Arg) + L-arginine + ATP = L-arginyl-tRNA(Arg) + AMP + diphosphate</text>
        <dbReference type="Rhea" id="RHEA:20301"/>
        <dbReference type="Rhea" id="RHEA-COMP:9658"/>
        <dbReference type="Rhea" id="RHEA-COMP:9673"/>
        <dbReference type="ChEBI" id="CHEBI:30616"/>
        <dbReference type="ChEBI" id="CHEBI:32682"/>
        <dbReference type="ChEBI" id="CHEBI:33019"/>
        <dbReference type="ChEBI" id="CHEBI:78442"/>
        <dbReference type="ChEBI" id="CHEBI:78513"/>
        <dbReference type="ChEBI" id="CHEBI:456215"/>
        <dbReference type="EC" id="6.1.1.19"/>
    </reaction>
</comment>
<comment type="subunit">
    <text evidence="10">Monomer.</text>
</comment>
<organism evidence="14 15">
    <name type="scientific">Litorivicinus lipolyticus</name>
    <dbReference type="NCBI Taxonomy" id="418701"/>
    <lineage>
        <taxon>Bacteria</taxon>
        <taxon>Pseudomonadati</taxon>
        <taxon>Pseudomonadota</taxon>
        <taxon>Gammaproteobacteria</taxon>
        <taxon>Oceanospirillales</taxon>
        <taxon>Litorivicinaceae</taxon>
        <taxon>Litorivicinus</taxon>
    </lineage>
</organism>
<evidence type="ECO:0000313" key="14">
    <source>
        <dbReference type="EMBL" id="QGG79320.1"/>
    </source>
</evidence>
<dbReference type="SMART" id="SM01016">
    <property type="entry name" value="Arg_tRNA_synt_N"/>
    <property type="match status" value="1"/>
</dbReference>
<dbReference type="Gene3D" id="1.10.730.10">
    <property type="entry name" value="Isoleucyl-tRNA Synthetase, Domain 1"/>
    <property type="match status" value="1"/>
</dbReference>
<dbReference type="SMART" id="SM00836">
    <property type="entry name" value="DALR_1"/>
    <property type="match status" value="1"/>
</dbReference>